<dbReference type="AlphaFoldDB" id="A0A849AAN2"/>
<reference evidence="2 3" key="1">
    <citation type="submission" date="2020-05" db="EMBL/GenBank/DDBJ databases">
        <title>Nakamurella sp. DB0629 isolated from air conditioner.</title>
        <authorList>
            <person name="Kim D.H."/>
            <person name="Kim D.-U."/>
        </authorList>
    </citation>
    <scope>NUCLEOTIDE SEQUENCE [LARGE SCALE GENOMIC DNA]</scope>
    <source>
        <strain evidence="2 3">DB0629</strain>
    </source>
</reference>
<dbReference type="Gene3D" id="1.20.120.450">
    <property type="entry name" value="dinb family like domain"/>
    <property type="match status" value="1"/>
</dbReference>
<dbReference type="InterPro" id="IPR017520">
    <property type="entry name" value="CHP03086"/>
</dbReference>
<dbReference type="SUPFAM" id="SSF109854">
    <property type="entry name" value="DinB/YfiT-like putative metalloenzymes"/>
    <property type="match status" value="1"/>
</dbReference>
<dbReference type="RefSeq" id="WP_171199212.1">
    <property type="nucleotide sequence ID" value="NZ_JABEND010000003.1"/>
</dbReference>
<evidence type="ECO:0000259" key="1">
    <source>
        <dbReference type="Pfam" id="PF11716"/>
    </source>
</evidence>
<dbReference type="Proteomes" id="UP000562984">
    <property type="component" value="Unassembled WGS sequence"/>
</dbReference>
<organism evidence="2 3">
    <name type="scientific">Nakamurella aerolata</name>
    <dbReference type="NCBI Taxonomy" id="1656892"/>
    <lineage>
        <taxon>Bacteria</taxon>
        <taxon>Bacillati</taxon>
        <taxon>Actinomycetota</taxon>
        <taxon>Actinomycetes</taxon>
        <taxon>Nakamurellales</taxon>
        <taxon>Nakamurellaceae</taxon>
        <taxon>Nakamurella</taxon>
    </lineage>
</organism>
<dbReference type="GO" id="GO:0046872">
    <property type="term" value="F:metal ion binding"/>
    <property type="evidence" value="ECO:0007669"/>
    <property type="project" value="InterPro"/>
</dbReference>
<accession>A0A849AAN2</accession>
<protein>
    <submittedName>
        <fullName evidence="2">TIGR03086 family protein</fullName>
    </submittedName>
</protein>
<feature type="domain" description="Mycothiol-dependent maleylpyruvate isomerase metal-binding" evidence="1">
    <location>
        <begin position="5"/>
        <end position="120"/>
    </location>
</feature>
<evidence type="ECO:0000313" key="2">
    <source>
        <dbReference type="EMBL" id="NNG35540.1"/>
    </source>
</evidence>
<dbReference type="Pfam" id="PF11716">
    <property type="entry name" value="MDMPI_N"/>
    <property type="match status" value="1"/>
</dbReference>
<dbReference type="InterPro" id="IPR034660">
    <property type="entry name" value="DinB/YfiT-like"/>
</dbReference>
<evidence type="ECO:0000313" key="3">
    <source>
        <dbReference type="Proteomes" id="UP000562984"/>
    </source>
</evidence>
<proteinExistence type="predicted"/>
<gene>
    <name evidence="2" type="ORF">HKD39_07410</name>
</gene>
<dbReference type="EMBL" id="JABEND010000003">
    <property type="protein sequence ID" value="NNG35540.1"/>
    <property type="molecule type" value="Genomic_DNA"/>
</dbReference>
<dbReference type="NCBIfam" id="TIGR03083">
    <property type="entry name" value="maleylpyruvate isomerase family mycothiol-dependent enzyme"/>
    <property type="match status" value="1"/>
</dbReference>
<sequence>MFDLTPATRQLSELVAGTRDDQLANPTPCTEWTVADLLAHVHQFASVFTTNAAKQPPNPPHHLVDDWRAAIPRQLDQLAAAWADEAAWQGRTSAGGIEMAAADNALVAVEELTVHGWDLAVATGQPFGVGDVEVAHVERFIATFDQNPEPGTGPFGPVGPAPASADGWQLALSRLGRNPLWNTDSA</sequence>
<keyword evidence="3" id="KW-1185">Reference proteome</keyword>
<dbReference type="InterPro" id="IPR024344">
    <property type="entry name" value="MDMPI_metal-binding"/>
</dbReference>
<dbReference type="InterPro" id="IPR017517">
    <property type="entry name" value="Maleyloyr_isom"/>
</dbReference>
<comment type="caution">
    <text evidence="2">The sequence shown here is derived from an EMBL/GenBank/DDBJ whole genome shotgun (WGS) entry which is preliminary data.</text>
</comment>
<dbReference type="NCBIfam" id="TIGR03086">
    <property type="entry name" value="TIGR03086 family metal-binding protein"/>
    <property type="match status" value="1"/>
</dbReference>
<name>A0A849AAN2_9ACTN</name>